<dbReference type="EMBL" id="BNBD01000016">
    <property type="protein sequence ID" value="GHF67551.1"/>
    <property type="molecule type" value="Genomic_DNA"/>
</dbReference>
<evidence type="ECO:0000256" key="1">
    <source>
        <dbReference type="SAM" id="MobiDB-lite"/>
    </source>
</evidence>
<protein>
    <submittedName>
        <fullName evidence="2">Uncharacterized protein</fullName>
    </submittedName>
</protein>
<sequence>MSAGTRPEGAACATAAGDRAAAPATRTAARAMLIRRTALLHSMSDVVTAQRGPYGVGHGDMSPFTRVSGYGRGGIPVVEAV</sequence>
<organism evidence="2 3">
    <name type="scientific">Streptomyces mashuensis</name>
    <dbReference type="NCBI Taxonomy" id="33904"/>
    <lineage>
        <taxon>Bacteria</taxon>
        <taxon>Bacillati</taxon>
        <taxon>Actinomycetota</taxon>
        <taxon>Actinomycetes</taxon>
        <taxon>Kitasatosporales</taxon>
        <taxon>Streptomycetaceae</taxon>
        <taxon>Streptomyces</taxon>
    </lineage>
</organism>
<feature type="compositionally biased region" description="Low complexity" evidence="1">
    <location>
        <begin position="10"/>
        <end position="22"/>
    </location>
</feature>
<comment type="caution">
    <text evidence="2">The sequence shown here is derived from an EMBL/GenBank/DDBJ whole genome shotgun (WGS) entry which is preliminary data.</text>
</comment>
<gene>
    <name evidence="2" type="ORF">GCM10010218_56290</name>
</gene>
<proteinExistence type="predicted"/>
<feature type="region of interest" description="Disordered" evidence="1">
    <location>
        <begin position="1"/>
        <end position="22"/>
    </location>
</feature>
<name>A0A919EEV6_9ACTN</name>
<evidence type="ECO:0000313" key="3">
    <source>
        <dbReference type="Proteomes" id="UP000638313"/>
    </source>
</evidence>
<keyword evidence="3" id="KW-1185">Reference proteome</keyword>
<reference evidence="2" key="2">
    <citation type="submission" date="2020-09" db="EMBL/GenBank/DDBJ databases">
        <authorList>
            <person name="Sun Q."/>
            <person name="Ohkuma M."/>
        </authorList>
    </citation>
    <scope>NUCLEOTIDE SEQUENCE</scope>
    <source>
        <strain evidence="2">JCM 4059</strain>
    </source>
</reference>
<accession>A0A919EEV6</accession>
<evidence type="ECO:0000313" key="2">
    <source>
        <dbReference type="EMBL" id="GHF67551.1"/>
    </source>
</evidence>
<reference evidence="2" key="1">
    <citation type="journal article" date="2014" name="Int. J. Syst. Evol. Microbiol.">
        <title>Complete genome sequence of Corynebacterium casei LMG S-19264T (=DSM 44701T), isolated from a smear-ripened cheese.</title>
        <authorList>
            <consortium name="US DOE Joint Genome Institute (JGI-PGF)"/>
            <person name="Walter F."/>
            <person name="Albersmeier A."/>
            <person name="Kalinowski J."/>
            <person name="Ruckert C."/>
        </authorList>
    </citation>
    <scope>NUCLEOTIDE SEQUENCE</scope>
    <source>
        <strain evidence="2">JCM 4059</strain>
    </source>
</reference>
<dbReference type="AlphaFoldDB" id="A0A919EEV6"/>
<dbReference type="Proteomes" id="UP000638313">
    <property type="component" value="Unassembled WGS sequence"/>
</dbReference>